<evidence type="ECO:0000313" key="4">
    <source>
        <dbReference type="EMBL" id="GAV90011.1"/>
    </source>
</evidence>
<dbReference type="Gene3D" id="2.60.40.10">
    <property type="entry name" value="Immunoglobulins"/>
    <property type="match status" value="1"/>
</dbReference>
<dbReference type="PANTHER" id="PTHR32208">
    <property type="entry name" value="SECRETED PROTEIN-RELATED"/>
    <property type="match status" value="1"/>
</dbReference>
<evidence type="ECO:0000259" key="2">
    <source>
        <dbReference type="Pfam" id="PF07250"/>
    </source>
</evidence>
<proteinExistence type="predicted"/>
<reference evidence="5" key="1">
    <citation type="submission" date="2016-04" db="EMBL/GenBank/DDBJ databases">
        <title>Cephalotus genome sequencing.</title>
        <authorList>
            <person name="Fukushima K."/>
            <person name="Hasebe M."/>
            <person name="Fang X."/>
        </authorList>
    </citation>
    <scope>NUCLEOTIDE SEQUENCE [LARGE SCALE GENOMIC DNA]</scope>
    <source>
        <strain evidence="5">cv. St1</strain>
    </source>
</reference>
<dbReference type="InterPro" id="IPR037293">
    <property type="entry name" value="Gal_Oxidase_central_sf"/>
</dbReference>
<dbReference type="InterPro" id="IPR014756">
    <property type="entry name" value="Ig_E-set"/>
</dbReference>
<dbReference type="CDD" id="cd02851">
    <property type="entry name" value="E_set_GO_C"/>
    <property type="match status" value="1"/>
</dbReference>
<dbReference type="FunCoup" id="A0A1Q3DC25">
    <property type="interactions" value="3"/>
</dbReference>
<gene>
    <name evidence="4" type="ORF">CFOL_v3_33420</name>
</gene>
<keyword evidence="5" id="KW-1185">Reference proteome</keyword>
<feature type="domain" description="Glyoxal oxidase N-terminal" evidence="2">
    <location>
        <begin position="1"/>
        <end position="390"/>
    </location>
</feature>
<dbReference type="OrthoDB" id="2019572at2759"/>
<evidence type="ECO:0000259" key="3">
    <source>
        <dbReference type="Pfam" id="PF09118"/>
    </source>
</evidence>
<dbReference type="InterPro" id="IPR015202">
    <property type="entry name" value="GO-like_E_set"/>
</dbReference>
<name>A0A1Q3DC25_CEPFO</name>
<dbReference type="InterPro" id="IPR013783">
    <property type="entry name" value="Ig-like_fold"/>
</dbReference>
<sequence length="507" mass="56520">MHSILLPNNKVVMYDATIWQISRIKLPTGSSCRIVNEKTGEKDCWAHSIFFDIETGELTPLQLHTDTWCSSGALDVNGNLVGTGGDKTGSRTVRYLQACDTCNWKEDRDALNEARWYATTVTLGDGSFVIFGGRATFSYEYIPAQGKYNKESTKFPFIYQTKDPVENNLYPFVHLSTDGNLFIFANNRSILFNPKSNKILREYPVLSGGSRNYPSSGMSVLIPIRLYADDNRNVIPAEVLVCGGSTHDSYSMAETKKVYVNALADCGRMRITRDQAVWKKEKMPSPRVMGDMLLLPTGDVLMLNGAKKGSSGWGYAKEPNLTPVLYKPTAKMFERFQELAPTKIPRMYHASSALLPDGKVLVAGSNTNNGYLTDVEFPTELRVEKFSPPYLNPALDDTKPEIIVKSTNTKLSYGKKFSVQIRAKGSFKVNREDIMVTMYAPAFTTHGISMNQRLLILGVHEVRSVWPGVHNILSVAPPSGNIAPQGYYLLFVVYRGVPSKAVWVQIK</sequence>
<evidence type="ECO:0000313" key="5">
    <source>
        <dbReference type="Proteomes" id="UP000187406"/>
    </source>
</evidence>
<dbReference type="Pfam" id="PF09118">
    <property type="entry name" value="GO-like_E_set"/>
    <property type="match status" value="1"/>
</dbReference>
<evidence type="ECO:0000256" key="1">
    <source>
        <dbReference type="ARBA" id="ARBA00022729"/>
    </source>
</evidence>
<dbReference type="SUPFAM" id="SSF50965">
    <property type="entry name" value="Galactose oxidase, central domain"/>
    <property type="match status" value="1"/>
</dbReference>
<dbReference type="AlphaFoldDB" id="A0A1Q3DC25"/>
<dbReference type="PANTHER" id="PTHR32208:SF93">
    <property type="entry name" value="ALDEHYDE OXIDASE GLOX1"/>
    <property type="match status" value="1"/>
</dbReference>
<dbReference type="InterPro" id="IPR009880">
    <property type="entry name" value="Glyoxal_oxidase_N"/>
</dbReference>
<dbReference type="EMBL" id="BDDD01005897">
    <property type="protein sequence ID" value="GAV90011.1"/>
    <property type="molecule type" value="Genomic_DNA"/>
</dbReference>
<dbReference type="InParanoid" id="A0A1Q3DC25"/>
<organism evidence="4 5">
    <name type="scientific">Cephalotus follicularis</name>
    <name type="common">Albany pitcher plant</name>
    <dbReference type="NCBI Taxonomy" id="3775"/>
    <lineage>
        <taxon>Eukaryota</taxon>
        <taxon>Viridiplantae</taxon>
        <taxon>Streptophyta</taxon>
        <taxon>Embryophyta</taxon>
        <taxon>Tracheophyta</taxon>
        <taxon>Spermatophyta</taxon>
        <taxon>Magnoliopsida</taxon>
        <taxon>eudicotyledons</taxon>
        <taxon>Gunneridae</taxon>
        <taxon>Pentapetalae</taxon>
        <taxon>rosids</taxon>
        <taxon>fabids</taxon>
        <taxon>Oxalidales</taxon>
        <taxon>Cephalotaceae</taxon>
        <taxon>Cephalotus</taxon>
    </lineage>
</organism>
<dbReference type="Gene3D" id="2.130.10.80">
    <property type="entry name" value="Galactose oxidase/kelch, beta-propeller"/>
    <property type="match status" value="1"/>
</dbReference>
<keyword evidence="1" id="KW-0732">Signal</keyword>
<dbReference type="Pfam" id="PF07250">
    <property type="entry name" value="Glyoxal_oxid_N"/>
    <property type="match status" value="1"/>
</dbReference>
<feature type="domain" description="Galactose oxidase-like Early set" evidence="3">
    <location>
        <begin position="405"/>
        <end position="506"/>
    </location>
</feature>
<dbReference type="SUPFAM" id="SSF81296">
    <property type="entry name" value="E set domains"/>
    <property type="match status" value="1"/>
</dbReference>
<comment type="caution">
    <text evidence="4">The sequence shown here is derived from an EMBL/GenBank/DDBJ whole genome shotgun (WGS) entry which is preliminary data.</text>
</comment>
<accession>A0A1Q3DC25</accession>
<dbReference type="Proteomes" id="UP000187406">
    <property type="component" value="Unassembled WGS sequence"/>
</dbReference>
<dbReference type="InterPro" id="IPR011043">
    <property type="entry name" value="Gal_Oxase/kelch_b-propeller"/>
</dbReference>
<protein>
    <submittedName>
        <fullName evidence="4">Glyoxal_oxid_N domain-containing protein/DUF1929 domain-containing protein</fullName>
    </submittedName>
</protein>